<evidence type="ECO:0000313" key="2">
    <source>
        <dbReference type="Proteomes" id="UP001054945"/>
    </source>
</evidence>
<reference evidence="1 2" key="1">
    <citation type="submission" date="2021-06" db="EMBL/GenBank/DDBJ databases">
        <title>Caerostris extrusa draft genome.</title>
        <authorList>
            <person name="Kono N."/>
            <person name="Arakawa K."/>
        </authorList>
    </citation>
    <scope>NUCLEOTIDE SEQUENCE [LARGE SCALE GENOMIC DNA]</scope>
</reference>
<keyword evidence="2" id="KW-1185">Reference proteome</keyword>
<dbReference type="EMBL" id="BPLR01003358">
    <property type="protein sequence ID" value="GIX83718.1"/>
    <property type="molecule type" value="Genomic_DNA"/>
</dbReference>
<protein>
    <submittedName>
        <fullName evidence="1">Uncharacterized protein</fullName>
    </submittedName>
</protein>
<dbReference type="AlphaFoldDB" id="A0AAV4NIN7"/>
<evidence type="ECO:0000313" key="1">
    <source>
        <dbReference type="EMBL" id="GIX83718.1"/>
    </source>
</evidence>
<dbReference type="Proteomes" id="UP001054945">
    <property type="component" value="Unassembled WGS sequence"/>
</dbReference>
<gene>
    <name evidence="1" type="ORF">CEXT_380161</name>
</gene>
<accession>A0AAV4NIN7</accession>
<name>A0AAV4NIN7_CAEEX</name>
<organism evidence="1 2">
    <name type="scientific">Caerostris extrusa</name>
    <name type="common">Bark spider</name>
    <name type="synonym">Caerostris bankana</name>
    <dbReference type="NCBI Taxonomy" id="172846"/>
    <lineage>
        <taxon>Eukaryota</taxon>
        <taxon>Metazoa</taxon>
        <taxon>Ecdysozoa</taxon>
        <taxon>Arthropoda</taxon>
        <taxon>Chelicerata</taxon>
        <taxon>Arachnida</taxon>
        <taxon>Araneae</taxon>
        <taxon>Araneomorphae</taxon>
        <taxon>Entelegynae</taxon>
        <taxon>Araneoidea</taxon>
        <taxon>Araneidae</taxon>
        <taxon>Caerostris</taxon>
    </lineage>
</organism>
<proteinExistence type="predicted"/>
<comment type="caution">
    <text evidence="1">The sequence shown here is derived from an EMBL/GenBank/DDBJ whole genome shotgun (WGS) entry which is preliminary data.</text>
</comment>
<sequence length="137" mass="15449">MQLLSEIRNPLLGSIAVAVFGYVEIYGRMQILSEILNPLLGSIAKCRDFARVQLLSEIRIHFWVLFQSLFFETSRFFPCATTTRDSNPLLSSIAVAVFEYVDIMHVCNYYLRFESTSGSIAVAVLDMSIFCTCATTI</sequence>